<dbReference type="GO" id="GO:0003746">
    <property type="term" value="F:translation elongation factor activity"/>
    <property type="evidence" value="ECO:0007669"/>
    <property type="project" value="UniProtKB-KW"/>
</dbReference>
<dbReference type="SUPFAM" id="SSF54534">
    <property type="entry name" value="FKBP-like"/>
    <property type="match status" value="1"/>
</dbReference>
<keyword evidence="3" id="KW-1185">Reference proteome</keyword>
<evidence type="ECO:0000259" key="1">
    <source>
        <dbReference type="Pfam" id="PF01272"/>
    </source>
</evidence>
<dbReference type="OrthoDB" id="2898253at2"/>
<evidence type="ECO:0000313" key="2">
    <source>
        <dbReference type="EMBL" id="QGP92215.1"/>
    </source>
</evidence>
<dbReference type="RefSeq" id="WP_156272852.1">
    <property type="nucleotide sequence ID" value="NZ_CP046244.1"/>
</dbReference>
<gene>
    <name evidence="2" type="primary">greA_2</name>
    <name evidence="2" type="ORF">MGLY_15810</name>
</gene>
<dbReference type="InterPro" id="IPR001437">
    <property type="entry name" value="Tscrpt_elong_fac_GreA/B_C"/>
</dbReference>
<protein>
    <submittedName>
        <fullName evidence="2">Transcription elongation factor GreA</fullName>
    </submittedName>
</protein>
<dbReference type="Gene3D" id="3.10.50.30">
    <property type="entry name" value="Transcription elongation factor, GreA/GreB, C-terminal domain"/>
    <property type="match status" value="1"/>
</dbReference>
<organism evidence="2 3">
    <name type="scientific">Neomoorella glycerini</name>
    <dbReference type="NCBI Taxonomy" id="55779"/>
    <lineage>
        <taxon>Bacteria</taxon>
        <taxon>Bacillati</taxon>
        <taxon>Bacillota</taxon>
        <taxon>Clostridia</taxon>
        <taxon>Neomoorellales</taxon>
        <taxon>Neomoorellaceae</taxon>
        <taxon>Neomoorella</taxon>
    </lineage>
</organism>
<dbReference type="GO" id="GO:0070063">
    <property type="term" value="F:RNA polymerase binding"/>
    <property type="evidence" value="ECO:0007669"/>
    <property type="project" value="InterPro"/>
</dbReference>
<evidence type="ECO:0000313" key="3">
    <source>
        <dbReference type="Proteomes" id="UP000425916"/>
    </source>
</evidence>
<reference evidence="2 3" key="1">
    <citation type="submission" date="2019-11" db="EMBL/GenBank/DDBJ databases">
        <title>Genome sequence of Moorella glycerini DSM11254.</title>
        <authorList>
            <person name="Poehlein A."/>
            <person name="Boeer T."/>
            <person name="Daniel R."/>
        </authorList>
    </citation>
    <scope>NUCLEOTIDE SEQUENCE [LARGE SCALE GENOMIC DNA]</scope>
    <source>
        <strain evidence="2 3">DSM 11254</strain>
    </source>
</reference>
<dbReference type="InterPro" id="IPR023459">
    <property type="entry name" value="Tscrpt_elong_fac_GreA/B_fam"/>
</dbReference>
<dbReference type="EMBL" id="CP046244">
    <property type="protein sequence ID" value="QGP92215.1"/>
    <property type="molecule type" value="Genomic_DNA"/>
</dbReference>
<dbReference type="GO" id="GO:0032784">
    <property type="term" value="P:regulation of DNA-templated transcription elongation"/>
    <property type="evidence" value="ECO:0007669"/>
    <property type="project" value="InterPro"/>
</dbReference>
<dbReference type="PANTHER" id="PTHR30437:SF4">
    <property type="entry name" value="TRANSCRIPTION ELONGATION FACTOR GREA"/>
    <property type="match status" value="1"/>
</dbReference>
<dbReference type="Proteomes" id="UP000425916">
    <property type="component" value="Chromosome"/>
</dbReference>
<keyword evidence="2" id="KW-0648">Protein biosynthesis</keyword>
<dbReference type="InterPro" id="IPR036953">
    <property type="entry name" value="GreA/GreB_C_sf"/>
</dbReference>
<keyword evidence="2" id="KW-0251">Elongation factor</keyword>
<proteinExistence type="predicted"/>
<name>A0A6I5ZRJ2_9FIRM</name>
<dbReference type="PIRSF" id="PIRSF006092">
    <property type="entry name" value="GreA_GreB"/>
    <property type="match status" value="1"/>
</dbReference>
<sequence>MAKVTLSKATFENLVKHLVEVEEGKNKLVEQYFPEPSKERNEFVKLIEDYIKQIDQLIRNVNKSQTAGGQVPFVTIGSEVEVQDLDTQEVLKFCIVNPFHNSIGERDVSYISPVGKSLLLKKVGDEVEVNAPGGVFRYKIKSIQLRGG</sequence>
<dbReference type="PROSITE" id="PS00830">
    <property type="entry name" value="GREAB_2"/>
    <property type="match status" value="1"/>
</dbReference>
<dbReference type="Pfam" id="PF01272">
    <property type="entry name" value="GreA_GreB"/>
    <property type="match status" value="1"/>
</dbReference>
<feature type="domain" description="Transcription elongation factor GreA/GreB C-terminal" evidence="1">
    <location>
        <begin position="73"/>
        <end position="144"/>
    </location>
</feature>
<dbReference type="InterPro" id="IPR018151">
    <property type="entry name" value="TF_GreA/GreB_CS"/>
</dbReference>
<dbReference type="AlphaFoldDB" id="A0A6I5ZRJ2"/>
<dbReference type="GO" id="GO:0003677">
    <property type="term" value="F:DNA binding"/>
    <property type="evidence" value="ECO:0007669"/>
    <property type="project" value="InterPro"/>
</dbReference>
<dbReference type="PANTHER" id="PTHR30437">
    <property type="entry name" value="TRANSCRIPTION ELONGATION FACTOR GREA"/>
    <property type="match status" value="1"/>
</dbReference>
<dbReference type="GO" id="GO:0006354">
    <property type="term" value="P:DNA-templated transcription elongation"/>
    <property type="evidence" value="ECO:0007669"/>
    <property type="project" value="TreeGrafter"/>
</dbReference>
<accession>A0A6I5ZRJ2</accession>